<proteinExistence type="predicted"/>
<organism evidence="1 2">
    <name type="scientific">Zopfia rhizophila CBS 207.26</name>
    <dbReference type="NCBI Taxonomy" id="1314779"/>
    <lineage>
        <taxon>Eukaryota</taxon>
        <taxon>Fungi</taxon>
        <taxon>Dikarya</taxon>
        <taxon>Ascomycota</taxon>
        <taxon>Pezizomycotina</taxon>
        <taxon>Dothideomycetes</taxon>
        <taxon>Dothideomycetes incertae sedis</taxon>
        <taxon>Zopfiaceae</taxon>
        <taxon>Zopfia</taxon>
    </lineage>
</organism>
<evidence type="ECO:0000313" key="1">
    <source>
        <dbReference type="EMBL" id="KAF2184520.1"/>
    </source>
</evidence>
<name>A0A6A6E312_9PEZI</name>
<dbReference type="EMBL" id="ML994637">
    <property type="protein sequence ID" value="KAF2184520.1"/>
    <property type="molecule type" value="Genomic_DNA"/>
</dbReference>
<dbReference type="Proteomes" id="UP000800200">
    <property type="component" value="Unassembled WGS sequence"/>
</dbReference>
<dbReference type="AlphaFoldDB" id="A0A6A6E312"/>
<accession>A0A6A6E312</accession>
<keyword evidence="2" id="KW-1185">Reference proteome</keyword>
<sequence length="81" mass="8674">MDLSGESSASQAGVKRESCGRTGDCCLAVLWNIAGRFAKSARGGYGGANFGIPTNLYQPLAIYRGLVLLQQVHILSLHNHR</sequence>
<gene>
    <name evidence="1" type="ORF">K469DRAFT_175944</name>
</gene>
<evidence type="ECO:0000313" key="2">
    <source>
        <dbReference type="Proteomes" id="UP000800200"/>
    </source>
</evidence>
<protein>
    <submittedName>
        <fullName evidence="1">Uncharacterized protein</fullName>
    </submittedName>
</protein>
<reference evidence="1" key="1">
    <citation type="journal article" date="2020" name="Stud. Mycol.">
        <title>101 Dothideomycetes genomes: a test case for predicting lifestyles and emergence of pathogens.</title>
        <authorList>
            <person name="Haridas S."/>
            <person name="Albert R."/>
            <person name="Binder M."/>
            <person name="Bloem J."/>
            <person name="Labutti K."/>
            <person name="Salamov A."/>
            <person name="Andreopoulos B."/>
            <person name="Baker S."/>
            <person name="Barry K."/>
            <person name="Bills G."/>
            <person name="Bluhm B."/>
            <person name="Cannon C."/>
            <person name="Castanera R."/>
            <person name="Culley D."/>
            <person name="Daum C."/>
            <person name="Ezra D."/>
            <person name="Gonzalez J."/>
            <person name="Henrissat B."/>
            <person name="Kuo A."/>
            <person name="Liang C."/>
            <person name="Lipzen A."/>
            <person name="Lutzoni F."/>
            <person name="Magnuson J."/>
            <person name="Mondo S."/>
            <person name="Nolan M."/>
            <person name="Ohm R."/>
            <person name="Pangilinan J."/>
            <person name="Park H.-J."/>
            <person name="Ramirez L."/>
            <person name="Alfaro M."/>
            <person name="Sun H."/>
            <person name="Tritt A."/>
            <person name="Yoshinaga Y."/>
            <person name="Zwiers L.-H."/>
            <person name="Turgeon B."/>
            <person name="Goodwin S."/>
            <person name="Spatafora J."/>
            <person name="Crous P."/>
            <person name="Grigoriev I."/>
        </authorList>
    </citation>
    <scope>NUCLEOTIDE SEQUENCE</scope>
    <source>
        <strain evidence="1">CBS 207.26</strain>
    </source>
</reference>